<comment type="catalytic activity">
    <reaction evidence="14">
        <text>5,6-dihydrouridine(16) in tRNA + NAD(+) = uridine(16) in tRNA + NADH + H(+)</text>
        <dbReference type="Rhea" id="RHEA:53380"/>
        <dbReference type="Rhea" id="RHEA-COMP:13543"/>
        <dbReference type="Rhea" id="RHEA-COMP:13544"/>
        <dbReference type="ChEBI" id="CHEBI:15378"/>
        <dbReference type="ChEBI" id="CHEBI:57540"/>
        <dbReference type="ChEBI" id="CHEBI:57945"/>
        <dbReference type="ChEBI" id="CHEBI:65315"/>
        <dbReference type="ChEBI" id="CHEBI:74443"/>
        <dbReference type="EC" id="1.3.1.88"/>
    </reaction>
    <physiologicalReaction direction="right-to-left" evidence="14">
        <dbReference type="Rhea" id="RHEA:53382"/>
    </physiologicalReaction>
</comment>
<dbReference type="GO" id="GO:0006397">
    <property type="term" value="P:mRNA processing"/>
    <property type="evidence" value="ECO:0007669"/>
    <property type="project" value="UniProtKB-KW"/>
</dbReference>
<dbReference type="GO" id="GO:0017150">
    <property type="term" value="F:tRNA dihydrouridine synthase activity"/>
    <property type="evidence" value="ECO:0007669"/>
    <property type="project" value="InterPro"/>
</dbReference>
<evidence type="ECO:0000256" key="13">
    <source>
        <dbReference type="ARBA" id="ARBA00048342"/>
    </source>
</evidence>
<evidence type="ECO:0000256" key="8">
    <source>
        <dbReference type="ARBA" id="ARBA00023027"/>
    </source>
</evidence>
<keyword evidence="8" id="KW-0520">NAD</keyword>
<evidence type="ECO:0000256" key="3">
    <source>
        <dbReference type="ARBA" id="ARBA00022643"/>
    </source>
</evidence>
<organism evidence="19 20">
    <name type="scientific">Filobasidium floriforme</name>
    <dbReference type="NCBI Taxonomy" id="5210"/>
    <lineage>
        <taxon>Eukaryota</taxon>
        <taxon>Fungi</taxon>
        <taxon>Dikarya</taxon>
        <taxon>Basidiomycota</taxon>
        <taxon>Agaricomycotina</taxon>
        <taxon>Tremellomycetes</taxon>
        <taxon>Filobasidiales</taxon>
        <taxon>Filobasidiaceae</taxon>
        <taxon>Filobasidium</taxon>
    </lineage>
</organism>
<sequence length="655" mass="70993">MTAVVEAQTAAISCSNGNGNAATAGANGATGSKLHGYAFYESIGRPKFVIAPMVDQSELAWRVLSRQPIPPTYRPDLQAQAVASSSTSLPATSTLISTPPTASTSASTSDSTPPPPAVPPKNTEDSQTKSKTPRLPTGHPIGGAHLVYTPMIHARLLVEREVVQGKRDEEAFNRVFGEEGSKENLVGLDVGDRPLFVQFAANDPDVLLQAAKLVEKHCDAVDINFGCPQGIAKRGNYGSFLQDDWETIYKMINILHRNLSIPVTAKFRIFKDVNKTIEYAKMMESAGASILTCHGRTREMKGQMTGLADWQQIRAVKQAVKVPVFANGNILYREDVDRCIELTGVDGVMTAEGNLSNPCLFVPETSPLSHPPSWIVANHYLDIVEKLKTPTSMSAIRAHMFRMLRAGIEKHTDVRARLASGSGSLAFYRSIVEELRPLLEKDMEEEPITEFPLPCHPETGLKRIPVWAAQPYVRPLPAGTYKAIKDANSRSAEGTSTPGVLEDMLTGGTGEERVIAQDGTAAGLAQPLLPEAINCMIGGDPECKNIAAANCPRTACLTHCRAQGGLEAGRAENLADAVKLAQGGKLTGLGCEGHEEKDRARKQRKAEQKKAYQEHKAMRRTKRNRGKSPEGDDKPDAKKVKVNEVQPEEEALNNV</sequence>
<dbReference type="EC" id="1.3.1.88" evidence="10"/>
<evidence type="ECO:0000256" key="14">
    <source>
        <dbReference type="ARBA" id="ARBA00048934"/>
    </source>
</evidence>
<evidence type="ECO:0000256" key="4">
    <source>
        <dbReference type="ARBA" id="ARBA00022664"/>
    </source>
</evidence>
<evidence type="ECO:0000259" key="18">
    <source>
        <dbReference type="Pfam" id="PF01207"/>
    </source>
</evidence>
<keyword evidence="20" id="KW-1185">Reference proteome</keyword>
<evidence type="ECO:0000256" key="11">
    <source>
        <dbReference type="ARBA" id="ARBA00047287"/>
    </source>
</evidence>
<evidence type="ECO:0000256" key="16">
    <source>
        <dbReference type="ARBA" id="ARBA00049467"/>
    </source>
</evidence>
<comment type="cofactor">
    <cofactor evidence="1">
        <name>FMN</name>
        <dbReference type="ChEBI" id="CHEBI:58210"/>
    </cofactor>
</comment>
<feature type="compositionally biased region" description="Basic residues" evidence="17">
    <location>
        <begin position="617"/>
        <end position="626"/>
    </location>
</feature>
<keyword evidence="2" id="KW-0285">Flavoprotein</keyword>
<dbReference type="Gene3D" id="3.20.20.70">
    <property type="entry name" value="Aldolase class I"/>
    <property type="match status" value="1"/>
</dbReference>
<evidence type="ECO:0000313" key="20">
    <source>
        <dbReference type="Proteomes" id="UP000812966"/>
    </source>
</evidence>
<comment type="caution">
    <text evidence="19">The sequence shown here is derived from an EMBL/GenBank/DDBJ whole genome shotgun (WGS) entry which is preliminary data.</text>
</comment>
<evidence type="ECO:0000256" key="10">
    <source>
        <dbReference type="ARBA" id="ARBA00038890"/>
    </source>
</evidence>
<protein>
    <recommendedName>
        <fullName evidence="10">tRNA-dihydrouridine(16/17) synthase [NAD(P)(+)]</fullName>
        <ecNumber evidence="10">1.3.1.88</ecNumber>
    </recommendedName>
</protein>
<dbReference type="InterPro" id="IPR035587">
    <property type="entry name" value="DUS-like_FMN-bd"/>
</dbReference>
<evidence type="ECO:0000256" key="1">
    <source>
        <dbReference type="ARBA" id="ARBA00001917"/>
    </source>
</evidence>
<dbReference type="PANTHER" id="PTHR11082">
    <property type="entry name" value="TRNA-DIHYDROURIDINE SYNTHASE"/>
    <property type="match status" value="1"/>
</dbReference>
<evidence type="ECO:0000256" key="12">
    <source>
        <dbReference type="ARBA" id="ARBA00047652"/>
    </source>
</evidence>
<keyword evidence="4" id="KW-0507">mRNA processing</keyword>
<evidence type="ECO:0000256" key="6">
    <source>
        <dbReference type="ARBA" id="ARBA00022857"/>
    </source>
</evidence>
<keyword evidence="7" id="KW-0560">Oxidoreductase</keyword>
<evidence type="ECO:0000313" key="19">
    <source>
        <dbReference type="EMBL" id="KAG7532042.1"/>
    </source>
</evidence>
<keyword evidence="5" id="KW-0819">tRNA processing</keyword>
<feature type="compositionally biased region" description="Basic and acidic residues" evidence="17">
    <location>
        <begin position="627"/>
        <end position="642"/>
    </location>
</feature>
<feature type="region of interest" description="Disordered" evidence="17">
    <location>
        <begin position="78"/>
        <end position="142"/>
    </location>
</feature>
<comment type="similarity">
    <text evidence="9">Belongs to the Dus family. Dus1 subfamily.</text>
</comment>
<evidence type="ECO:0000256" key="9">
    <source>
        <dbReference type="ARBA" id="ARBA00038313"/>
    </source>
</evidence>
<gene>
    <name evidence="19" type="ORF">FFLO_03917</name>
</gene>
<dbReference type="GO" id="GO:0050660">
    <property type="term" value="F:flavin adenine dinucleotide binding"/>
    <property type="evidence" value="ECO:0007669"/>
    <property type="project" value="InterPro"/>
</dbReference>
<evidence type="ECO:0000256" key="2">
    <source>
        <dbReference type="ARBA" id="ARBA00022630"/>
    </source>
</evidence>
<dbReference type="AlphaFoldDB" id="A0A8K0NQE8"/>
<dbReference type="PROSITE" id="PS01136">
    <property type="entry name" value="UPF0034"/>
    <property type="match status" value="1"/>
</dbReference>
<comment type="catalytic activity">
    <reaction evidence="12">
        <text>5,6-dihydrouridine(16) in tRNA + NADP(+) = uridine(16) in tRNA + NADPH + H(+)</text>
        <dbReference type="Rhea" id="RHEA:53376"/>
        <dbReference type="Rhea" id="RHEA-COMP:13543"/>
        <dbReference type="Rhea" id="RHEA-COMP:13544"/>
        <dbReference type="ChEBI" id="CHEBI:15378"/>
        <dbReference type="ChEBI" id="CHEBI:57783"/>
        <dbReference type="ChEBI" id="CHEBI:58349"/>
        <dbReference type="ChEBI" id="CHEBI:65315"/>
        <dbReference type="ChEBI" id="CHEBI:74443"/>
        <dbReference type="EC" id="1.3.1.88"/>
    </reaction>
    <physiologicalReaction direction="right-to-left" evidence="12">
        <dbReference type="Rhea" id="RHEA:53378"/>
    </physiologicalReaction>
</comment>
<feature type="compositionally biased region" description="Basic and acidic residues" evidence="17">
    <location>
        <begin position="592"/>
        <end position="616"/>
    </location>
</feature>
<feature type="compositionally biased region" description="Acidic residues" evidence="17">
    <location>
        <begin position="646"/>
        <end position="655"/>
    </location>
</feature>
<dbReference type="InterPro" id="IPR018517">
    <property type="entry name" value="tRNA_hU_synthase_CS"/>
</dbReference>
<name>A0A8K0NQE8_9TREE</name>
<evidence type="ECO:0000256" key="7">
    <source>
        <dbReference type="ARBA" id="ARBA00023002"/>
    </source>
</evidence>
<evidence type="ECO:0000256" key="5">
    <source>
        <dbReference type="ARBA" id="ARBA00022694"/>
    </source>
</evidence>
<evidence type="ECO:0000256" key="15">
    <source>
        <dbReference type="ARBA" id="ARBA00049447"/>
    </source>
</evidence>
<feature type="compositionally biased region" description="Low complexity" evidence="17">
    <location>
        <begin position="81"/>
        <end position="111"/>
    </location>
</feature>
<dbReference type="Pfam" id="PF01207">
    <property type="entry name" value="Dus"/>
    <property type="match status" value="1"/>
</dbReference>
<dbReference type="EMBL" id="JABELV010000076">
    <property type="protein sequence ID" value="KAG7532042.1"/>
    <property type="molecule type" value="Genomic_DNA"/>
</dbReference>
<dbReference type="CDD" id="cd02801">
    <property type="entry name" value="DUS_like_FMN"/>
    <property type="match status" value="1"/>
</dbReference>
<evidence type="ECO:0000256" key="17">
    <source>
        <dbReference type="SAM" id="MobiDB-lite"/>
    </source>
</evidence>
<feature type="domain" description="DUS-like FMN-binding" evidence="18">
    <location>
        <begin position="50"/>
        <end position="420"/>
    </location>
</feature>
<feature type="region of interest" description="Disordered" evidence="17">
    <location>
        <begin position="586"/>
        <end position="655"/>
    </location>
</feature>
<keyword evidence="6" id="KW-0521">NADP</keyword>
<dbReference type="InterPro" id="IPR013785">
    <property type="entry name" value="Aldolase_TIM"/>
</dbReference>
<comment type="catalytic activity">
    <reaction evidence="16">
        <text>5,6-dihydrouridine(17) in tRNA + NADP(+) = uridine(17) in tRNA + NADPH + H(+)</text>
        <dbReference type="Rhea" id="RHEA:53368"/>
        <dbReference type="Rhea" id="RHEA-COMP:13541"/>
        <dbReference type="Rhea" id="RHEA-COMP:13542"/>
        <dbReference type="ChEBI" id="CHEBI:15378"/>
        <dbReference type="ChEBI" id="CHEBI:57783"/>
        <dbReference type="ChEBI" id="CHEBI:58349"/>
        <dbReference type="ChEBI" id="CHEBI:65315"/>
        <dbReference type="ChEBI" id="CHEBI:74443"/>
        <dbReference type="EC" id="1.3.1.88"/>
    </reaction>
    <physiologicalReaction direction="right-to-left" evidence="16">
        <dbReference type="Rhea" id="RHEA:53370"/>
    </physiologicalReaction>
</comment>
<comment type="catalytic activity">
    <reaction evidence="15">
        <text>a 5,6-dihydrouridine in mRNA + NADP(+) = a uridine in mRNA + NADPH + H(+)</text>
        <dbReference type="Rhea" id="RHEA:69855"/>
        <dbReference type="Rhea" id="RHEA-COMP:14658"/>
        <dbReference type="Rhea" id="RHEA-COMP:17789"/>
        <dbReference type="ChEBI" id="CHEBI:15378"/>
        <dbReference type="ChEBI" id="CHEBI:57783"/>
        <dbReference type="ChEBI" id="CHEBI:58349"/>
        <dbReference type="ChEBI" id="CHEBI:65315"/>
        <dbReference type="ChEBI" id="CHEBI:74443"/>
    </reaction>
    <physiologicalReaction direction="right-to-left" evidence="15">
        <dbReference type="Rhea" id="RHEA:69857"/>
    </physiologicalReaction>
</comment>
<comment type="catalytic activity">
    <reaction evidence="13">
        <text>a 5,6-dihydrouridine in mRNA + NAD(+) = a uridine in mRNA + NADH + H(+)</text>
        <dbReference type="Rhea" id="RHEA:69851"/>
        <dbReference type="Rhea" id="RHEA-COMP:14658"/>
        <dbReference type="Rhea" id="RHEA-COMP:17789"/>
        <dbReference type="ChEBI" id="CHEBI:15378"/>
        <dbReference type="ChEBI" id="CHEBI:57540"/>
        <dbReference type="ChEBI" id="CHEBI:57945"/>
        <dbReference type="ChEBI" id="CHEBI:65315"/>
        <dbReference type="ChEBI" id="CHEBI:74443"/>
    </reaction>
    <physiologicalReaction direction="right-to-left" evidence="13">
        <dbReference type="Rhea" id="RHEA:69853"/>
    </physiologicalReaction>
</comment>
<dbReference type="PANTHER" id="PTHR11082:SF5">
    <property type="entry name" value="TRNA-DIHYDROURIDINE(16_17) SYNTHASE [NAD(P)(+)]-LIKE"/>
    <property type="match status" value="1"/>
</dbReference>
<dbReference type="SUPFAM" id="SSF51395">
    <property type="entry name" value="FMN-linked oxidoreductases"/>
    <property type="match status" value="1"/>
</dbReference>
<proteinExistence type="inferred from homology"/>
<reference evidence="19" key="1">
    <citation type="submission" date="2020-04" db="EMBL/GenBank/DDBJ databases">
        <title>Analysis of mating type loci in Filobasidium floriforme.</title>
        <authorList>
            <person name="Nowrousian M."/>
        </authorList>
    </citation>
    <scope>NUCLEOTIDE SEQUENCE</scope>
    <source>
        <strain evidence="19">CBS 6242</strain>
    </source>
</reference>
<accession>A0A8K0NQE8</accession>
<keyword evidence="3" id="KW-0288">FMN</keyword>
<dbReference type="Proteomes" id="UP000812966">
    <property type="component" value="Unassembled WGS sequence"/>
</dbReference>
<comment type="catalytic activity">
    <reaction evidence="11">
        <text>5,6-dihydrouridine(17) in tRNA + NAD(+) = uridine(17) in tRNA + NADH + H(+)</text>
        <dbReference type="Rhea" id="RHEA:53372"/>
        <dbReference type="Rhea" id="RHEA-COMP:13541"/>
        <dbReference type="Rhea" id="RHEA-COMP:13542"/>
        <dbReference type="ChEBI" id="CHEBI:15378"/>
        <dbReference type="ChEBI" id="CHEBI:57540"/>
        <dbReference type="ChEBI" id="CHEBI:57945"/>
        <dbReference type="ChEBI" id="CHEBI:65315"/>
        <dbReference type="ChEBI" id="CHEBI:74443"/>
        <dbReference type="EC" id="1.3.1.88"/>
    </reaction>
    <physiologicalReaction direction="right-to-left" evidence="11">
        <dbReference type="Rhea" id="RHEA:53374"/>
    </physiologicalReaction>
</comment>